<organism evidence="1 2">
    <name type="scientific">Catharanthus roseus</name>
    <name type="common">Madagascar periwinkle</name>
    <name type="synonym">Vinca rosea</name>
    <dbReference type="NCBI Taxonomy" id="4058"/>
    <lineage>
        <taxon>Eukaryota</taxon>
        <taxon>Viridiplantae</taxon>
        <taxon>Streptophyta</taxon>
        <taxon>Embryophyta</taxon>
        <taxon>Tracheophyta</taxon>
        <taxon>Spermatophyta</taxon>
        <taxon>Magnoliopsida</taxon>
        <taxon>eudicotyledons</taxon>
        <taxon>Gunneridae</taxon>
        <taxon>Pentapetalae</taxon>
        <taxon>asterids</taxon>
        <taxon>lamiids</taxon>
        <taxon>Gentianales</taxon>
        <taxon>Apocynaceae</taxon>
        <taxon>Rauvolfioideae</taxon>
        <taxon>Vinceae</taxon>
        <taxon>Catharanthinae</taxon>
        <taxon>Catharanthus</taxon>
    </lineage>
</organism>
<evidence type="ECO:0000313" key="1">
    <source>
        <dbReference type="EMBL" id="KAI5649528.1"/>
    </source>
</evidence>
<accession>A0ACB9ZQ10</accession>
<comment type="caution">
    <text evidence="1">The sequence shown here is derived from an EMBL/GenBank/DDBJ whole genome shotgun (WGS) entry which is preliminary data.</text>
</comment>
<evidence type="ECO:0000313" key="2">
    <source>
        <dbReference type="Proteomes" id="UP001060085"/>
    </source>
</evidence>
<proteinExistence type="predicted"/>
<reference evidence="2" key="1">
    <citation type="journal article" date="2023" name="Nat. Plants">
        <title>Single-cell RNA sequencing provides a high-resolution roadmap for understanding the multicellular compartmentation of specialized metabolism.</title>
        <authorList>
            <person name="Sun S."/>
            <person name="Shen X."/>
            <person name="Li Y."/>
            <person name="Li Y."/>
            <person name="Wang S."/>
            <person name="Li R."/>
            <person name="Zhang H."/>
            <person name="Shen G."/>
            <person name="Guo B."/>
            <person name="Wei J."/>
            <person name="Xu J."/>
            <person name="St-Pierre B."/>
            <person name="Chen S."/>
            <person name="Sun C."/>
        </authorList>
    </citation>
    <scope>NUCLEOTIDE SEQUENCE [LARGE SCALE GENOMIC DNA]</scope>
</reference>
<gene>
    <name evidence="1" type="ORF">M9H77_35533</name>
</gene>
<name>A0ACB9ZQ10_CATRO</name>
<dbReference type="Proteomes" id="UP001060085">
    <property type="component" value="Linkage Group LG08"/>
</dbReference>
<protein>
    <submittedName>
        <fullName evidence="1">Uncharacterized protein</fullName>
    </submittedName>
</protein>
<keyword evidence="2" id="KW-1185">Reference proteome</keyword>
<dbReference type="EMBL" id="CM044708">
    <property type="protein sequence ID" value="KAI5649528.1"/>
    <property type="molecule type" value="Genomic_DNA"/>
</dbReference>
<sequence length="147" mass="16960">MVKNCMNYARRCQACQFHANYIHQSPEPLHPSVASWLFDACGLDIVEPLPKSSGRHIFILAAIDYFSKWAEATALKEHQIPSLRIAVQEKLTEEENAHLQLEELEVVDEKRLEAQQRLECYQARLSKTFNKKVHPQFFQVGDIVLVV</sequence>